<evidence type="ECO:0000256" key="3">
    <source>
        <dbReference type="ARBA" id="ARBA00022692"/>
    </source>
</evidence>
<feature type="domain" description="RCK C-terminal" evidence="9">
    <location>
        <begin position="414"/>
        <end position="500"/>
    </location>
</feature>
<feature type="region of interest" description="Disordered" evidence="7">
    <location>
        <begin position="295"/>
        <end position="348"/>
    </location>
</feature>
<comment type="subcellular location">
    <subcellularLocation>
        <location evidence="1">Membrane</location>
        <topology evidence="1">Multi-pass membrane protein</topology>
    </subcellularLocation>
</comment>
<gene>
    <name evidence="11" type="ORF">GTQ55_15170</name>
    <name evidence="10" type="ORF">HNQ53_002795</name>
</gene>
<feature type="transmembrane region" description="Helical" evidence="8">
    <location>
        <begin position="648"/>
        <end position="666"/>
    </location>
</feature>
<evidence type="ECO:0000313" key="13">
    <source>
        <dbReference type="Proteomes" id="UP000563601"/>
    </source>
</evidence>
<organism evidence="10 13">
    <name type="scientific">Microbulbifer hydrolyticus</name>
    <dbReference type="NCBI Taxonomy" id="48074"/>
    <lineage>
        <taxon>Bacteria</taxon>
        <taxon>Pseudomonadati</taxon>
        <taxon>Pseudomonadota</taxon>
        <taxon>Gammaproteobacteria</taxon>
        <taxon>Cellvibrionales</taxon>
        <taxon>Microbulbiferaceae</taxon>
        <taxon>Microbulbifer</taxon>
    </lineage>
</organism>
<dbReference type="Proteomes" id="UP000563601">
    <property type="component" value="Unassembled WGS sequence"/>
</dbReference>
<proteinExistence type="predicted"/>
<keyword evidence="12" id="KW-1185">Reference proteome</keyword>
<evidence type="ECO:0000313" key="10">
    <source>
        <dbReference type="EMBL" id="MBB5212570.1"/>
    </source>
</evidence>
<dbReference type="SUPFAM" id="SSF116726">
    <property type="entry name" value="TrkA C-terminal domain-like"/>
    <property type="match status" value="2"/>
</dbReference>
<keyword evidence="5 8" id="KW-1133">Transmembrane helix</keyword>
<evidence type="ECO:0000313" key="11">
    <source>
        <dbReference type="EMBL" id="QHQ40187.1"/>
    </source>
</evidence>
<keyword evidence="6 8" id="KW-0472">Membrane</keyword>
<keyword evidence="2" id="KW-0813">Transport</keyword>
<evidence type="ECO:0000259" key="9">
    <source>
        <dbReference type="PROSITE" id="PS51202"/>
    </source>
</evidence>
<dbReference type="RefSeq" id="WP_161859485.1">
    <property type="nucleotide sequence ID" value="NZ_CP047491.1"/>
</dbReference>
<dbReference type="PANTHER" id="PTHR43652:SF2">
    <property type="entry name" value="BASIC AMINO ACID ANTIPORTER YFCC-RELATED"/>
    <property type="match status" value="1"/>
</dbReference>
<dbReference type="InterPro" id="IPR006037">
    <property type="entry name" value="RCK_C"/>
</dbReference>
<feature type="compositionally biased region" description="Basic and acidic residues" evidence="7">
    <location>
        <begin position="298"/>
        <end position="327"/>
    </location>
</feature>
<feature type="transmembrane region" description="Helical" evidence="8">
    <location>
        <begin position="6"/>
        <end position="22"/>
    </location>
</feature>
<protein>
    <submittedName>
        <fullName evidence="10">Di/tricarboxylate transporter</fullName>
    </submittedName>
    <submittedName>
        <fullName evidence="11">SLC13 family permease</fullName>
    </submittedName>
</protein>
<reference evidence="11 12" key="1">
    <citation type="submission" date="2020-01" db="EMBL/GenBank/DDBJ databases">
        <title>The possibility of degradation of plastic by Microbulbifer hydrolyticus IRE-31.</title>
        <authorList>
            <person name="Liu L."/>
        </authorList>
    </citation>
    <scope>NUCLEOTIDE SEQUENCE [LARGE SCALE GENOMIC DNA]</scope>
    <source>
        <strain evidence="11 12">IRE-31</strain>
    </source>
</reference>
<accession>A0A6P1TDU2</accession>
<name>A0A6P1TDU2_9GAMM</name>
<feature type="domain" description="RCK C-terminal" evidence="9">
    <location>
        <begin position="204"/>
        <end position="290"/>
    </location>
</feature>
<dbReference type="Pfam" id="PF02080">
    <property type="entry name" value="TrkA_C"/>
    <property type="match status" value="1"/>
</dbReference>
<dbReference type="Pfam" id="PF03600">
    <property type="entry name" value="CitMHS"/>
    <property type="match status" value="1"/>
</dbReference>
<evidence type="ECO:0000256" key="5">
    <source>
        <dbReference type="ARBA" id="ARBA00022989"/>
    </source>
</evidence>
<feature type="transmembrane region" description="Helical" evidence="8">
    <location>
        <begin position="90"/>
        <end position="108"/>
    </location>
</feature>
<keyword evidence="3 8" id="KW-0812">Transmembrane</keyword>
<dbReference type="EMBL" id="CP047491">
    <property type="protein sequence ID" value="QHQ40187.1"/>
    <property type="molecule type" value="Genomic_DNA"/>
</dbReference>
<dbReference type="InterPro" id="IPR036721">
    <property type="entry name" value="RCK_C_sf"/>
</dbReference>
<feature type="transmembrane region" description="Helical" evidence="8">
    <location>
        <begin position="180"/>
        <end position="200"/>
    </location>
</feature>
<evidence type="ECO:0000256" key="2">
    <source>
        <dbReference type="ARBA" id="ARBA00022448"/>
    </source>
</evidence>
<dbReference type="PANTHER" id="PTHR43652">
    <property type="entry name" value="BASIC AMINO ACID ANTIPORTER YFCC-RELATED"/>
    <property type="match status" value="1"/>
</dbReference>
<feature type="transmembrane region" description="Helical" evidence="8">
    <location>
        <begin position="686"/>
        <end position="706"/>
    </location>
</feature>
<dbReference type="Gene3D" id="3.30.70.1450">
    <property type="entry name" value="Regulator of K+ conductance, C-terminal domain"/>
    <property type="match status" value="2"/>
</dbReference>
<dbReference type="OrthoDB" id="9809303at2"/>
<feature type="transmembrane region" description="Helical" evidence="8">
    <location>
        <begin position="517"/>
        <end position="550"/>
    </location>
</feature>
<keyword evidence="4" id="KW-0677">Repeat</keyword>
<feature type="transmembrane region" description="Helical" evidence="8">
    <location>
        <begin position="562"/>
        <end position="581"/>
    </location>
</feature>
<feature type="transmembrane region" description="Helical" evidence="8">
    <location>
        <begin position="52"/>
        <end position="70"/>
    </location>
</feature>
<sequence>MTLEQIAILLILAVTVVLFIWGPWRHDMVALASLLACVFTGLIEPVDAFTGFGHPAVVTVACVLILSRGLQNTGAMDALAQKVVPKRGGITLAIAALTALGAGMSGFMNNVGAMALLMPVATDLADRYELPPGKVLMPLSFGTILGGMTTLIGTPPNLIVSGFRASAGAGSYGMFDFTPVGVVVALVGIVFVSLIGWRLVPARTQAGAASFDTGTYLTEALVGEKSAAVGKSLAELVKMIGDEDAQVIGLVHNNARVSTAMPGLRVRTGDILVIESEPESLSAVLSNLGLTLAAAPEADEKEKEKAPDKKQQKEDGAEASADDKDAGRNGGESEAVQEPGSAGNRSQEEALIKQAAELAGGRKEADAGDMAIPPELVRTEESAGSPEPDTGSENLEAASSGKKEQTKEESDERQEKEKRARAREDLVLRELVVMPDSFLIGRSAENLRLAGRYEINLLALSRKGRRSVKRLRSTPLMAGDALLMMGTEANLRNFANEQHCVPLAQRDISIPNKEKAYVALVAMALAVAGAAFGLLPAAISFATCALAFMALKVVPLRNVYEAIDGSVIVLLGALIAVAGVMESTGAADVVAKSMLDNIARGNPVIALVLILVVTMTLSDFMNNAATAAVMCAIALSAAGQLDVNPDSFLMAVAIGASCAFLTPVGHQNNTLILGPGGFNFGDYWPMGLPMEVLVVAVAVPMLLWVWPL</sequence>
<dbReference type="Proteomes" id="UP000464675">
    <property type="component" value="Chromosome"/>
</dbReference>
<dbReference type="GO" id="GO:0008324">
    <property type="term" value="F:monoatomic cation transmembrane transporter activity"/>
    <property type="evidence" value="ECO:0007669"/>
    <property type="project" value="InterPro"/>
</dbReference>
<dbReference type="GO" id="GO:0005886">
    <property type="term" value="C:plasma membrane"/>
    <property type="evidence" value="ECO:0007669"/>
    <property type="project" value="TreeGrafter"/>
</dbReference>
<feature type="transmembrane region" description="Helical" evidence="8">
    <location>
        <begin position="601"/>
        <end position="618"/>
    </location>
</feature>
<evidence type="ECO:0000256" key="8">
    <source>
        <dbReference type="SAM" id="Phobius"/>
    </source>
</evidence>
<dbReference type="InterPro" id="IPR004680">
    <property type="entry name" value="Cit_transptr-like_dom"/>
</dbReference>
<dbReference type="AlphaFoldDB" id="A0A6P1TDU2"/>
<evidence type="ECO:0000256" key="6">
    <source>
        <dbReference type="ARBA" id="ARBA00023136"/>
    </source>
</evidence>
<feature type="compositionally biased region" description="Basic and acidic residues" evidence="7">
    <location>
        <begin position="401"/>
        <end position="421"/>
    </location>
</feature>
<evidence type="ECO:0000256" key="7">
    <source>
        <dbReference type="SAM" id="MobiDB-lite"/>
    </source>
</evidence>
<evidence type="ECO:0000256" key="4">
    <source>
        <dbReference type="ARBA" id="ARBA00022737"/>
    </source>
</evidence>
<dbReference type="GO" id="GO:0006813">
    <property type="term" value="P:potassium ion transport"/>
    <property type="evidence" value="ECO:0007669"/>
    <property type="project" value="InterPro"/>
</dbReference>
<reference evidence="10 13" key="2">
    <citation type="submission" date="2020-08" db="EMBL/GenBank/DDBJ databases">
        <title>Genomic Encyclopedia of Type Strains, Phase IV (KMG-IV): sequencing the most valuable type-strain genomes for metagenomic binning, comparative biology and taxonomic classification.</title>
        <authorList>
            <person name="Goeker M."/>
        </authorList>
    </citation>
    <scope>NUCLEOTIDE SEQUENCE [LARGE SCALE GENOMIC DNA]</scope>
    <source>
        <strain evidence="10 13">DSM 11525</strain>
    </source>
</reference>
<evidence type="ECO:0000313" key="12">
    <source>
        <dbReference type="Proteomes" id="UP000464675"/>
    </source>
</evidence>
<dbReference type="EMBL" id="JACHHR010000003">
    <property type="protein sequence ID" value="MBB5212570.1"/>
    <property type="molecule type" value="Genomic_DNA"/>
</dbReference>
<feature type="region of interest" description="Disordered" evidence="7">
    <location>
        <begin position="379"/>
        <end position="421"/>
    </location>
</feature>
<dbReference type="InterPro" id="IPR051679">
    <property type="entry name" value="DASS-Related_Transporters"/>
</dbReference>
<evidence type="ECO:0000256" key="1">
    <source>
        <dbReference type="ARBA" id="ARBA00004141"/>
    </source>
</evidence>
<dbReference type="PROSITE" id="PS51202">
    <property type="entry name" value="RCK_C"/>
    <property type="match status" value="2"/>
</dbReference>